<dbReference type="EMBL" id="ASGP02000003">
    <property type="protein sequence ID" value="KAH9516403.1"/>
    <property type="molecule type" value="Genomic_DNA"/>
</dbReference>
<comment type="caution">
    <text evidence="1">The sequence shown here is derived from an EMBL/GenBank/DDBJ whole genome shotgun (WGS) entry which is preliminary data.</text>
</comment>
<name>A0A922L2T4_DERFA</name>
<accession>A0A922L2T4</accession>
<organism evidence="1 2">
    <name type="scientific">Dermatophagoides farinae</name>
    <name type="common">American house dust mite</name>
    <dbReference type="NCBI Taxonomy" id="6954"/>
    <lineage>
        <taxon>Eukaryota</taxon>
        <taxon>Metazoa</taxon>
        <taxon>Ecdysozoa</taxon>
        <taxon>Arthropoda</taxon>
        <taxon>Chelicerata</taxon>
        <taxon>Arachnida</taxon>
        <taxon>Acari</taxon>
        <taxon>Acariformes</taxon>
        <taxon>Sarcoptiformes</taxon>
        <taxon>Astigmata</taxon>
        <taxon>Psoroptidia</taxon>
        <taxon>Analgoidea</taxon>
        <taxon>Pyroglyphidae</taxon>
        <taxon>Dermatophagoidinae</taxon>
        <taxon>Dermatophagoides</taxon>
    </lineage>
</organism>
<protein>
    <submittedName>
        <fullName evidence="1">Uncharacterized protein</fullName>
    </submittedName>
</protein>
<evidence type="ECO:0000313" key="2">
    <source>
        <dbReference type="Proteomes" id="UP000790347"/>
    </source>
</evidence>
<dbReference type="AlphaFoldDB" id="A0A922L2T4"/>
<dbReference type="Proteomes" id="UP000790347">
    <property type="component" value="Unassembled WGS sequence"/>
</dbReference>
<reference evidence="1" key="2">
    <citation type="journal article" date="2022" name="Res Sq">
        <title>Comparative Genomics Reveals Insights into the Divergent Evolution of Astigmatic Mites and Household Pest Adaptations.</title>
        <authorList>
            <person name="Xiong Q."/>
            <person name="Wan A.T.-Y."/>
            <person name="Liu X.-Y."/>
            <person name="Fung C.S.-H."/>
            <person name="Xiao X."/>
            <person name="Malainual N."/>
            <person name="Hou J."/>
            <person name="Wang L."/>
            <person name="Wang M."/>
            <person name="Yang K."/>
            <person name="Cui Y."/>
            <person name="Leung E."/>
            <person name="Nong W."/>
            <person name="Shin S.-K."/>
            <person name="Au S."/>
            <person name="Jeong K.Y."/>
            <person name="Chew F.T."/>
            <person name="Hui J."/>
            <person name="Leung T.F."/>
            <person name="Tungtrongchitr A."/>
            <person name="Zhong N."/>
            <person name="Liu Z."/>
            <person name="Tsui S."/>
        </authorList>
    </citation>
    <scope>NUCLEOTIDE SEQUENCE</scope>
    <source>
        <strain evidence="1">Derf</strain>
        <tissue evidence="1">Whole organism</tissue>
    </source>
</reference>
<sequence length="59" mass="7234">MADDGTDGNENRIISLQNISRIRYMAENYFRLHNFAQWLQYFLSFHATSMKWLKKWNFD</sequence>
<gene>
    <name evidence="1" type="ORF">DERF_007142</name>
</gene>
<reference evidence="1" key="1">
    <citation type="submission" date="2013-05" db="EMBL/GenBank/DDBJ databases">
        <authorList>
            <person name="Yim A.K.Y."/>
            <person name="Chan T.F."/>
            <person name="Ji K.M."/>
            <person name="Liu X.Y."/>
            <person name="Zhou J.W."/>
            <person name="Li R.Q."/>
            <person name="Yang K.Y."/>
            <person name="Li J."/>
            <person name="Li M."/>
            <person name="Law P.T.W."/>
            <person name="Wu Y.L."/>
            <person name="Cai Z.L."/>
            <person name="Qin H."/>
            <person name="Bao Y."/>
            <person name="Leung R.K.K."/>
            <person name="Ng P.K.S."/>
            <person name="Zou J."/>
            <person name="Zhong X.J."/>
            <person name="Ran P.X."/>
            <person name="Zhong N.S."/>
            <person name="Liu Z.G."/>
            <person name="Tsui S.K.W."/>
        </authorList>
    </citation>
    <scope>NUCLEOTIDE SEQUENCE</scope>
    <source>
        <strain evidence="1">Derf</strain>
        <tissue evidence="1">Whole organism</tissue>
    </source>
</reference>
<proteinExistence type="predicted"/>
<evidence type="ECO:0000313" key="1">
    <source>
        <dbReference type="EMBL" id="KAH9516403.1"/>
    </source>
</evidence>
<keyword evidence="2" id="KW-1185">Reference proteome</keyword>